<evidence type="ECO:0000259" key="8">
    <source>
        <dbReference type="SMART" id="SM00803"/>
    </source>
</evidence>
<dbReference type="FunFam" id="1.10.20.10:FF:000033">
    <property type="entry name" value="Transcription initiation factor TFIID complex subunit"/>
    <property type="match status" value="1"/>
</dbReference>
<dbReference type="SUPFAM" id="SSF47113">
    <property type="entry name" value="Histone-fold"/>
    <property type="match status" value="1"/>
</dbReference>
<dbReference type="Proteomes" id="UP000327013">
    <property type="component" value="Unassembled WGS sequence"/>
</dbReference>
<name>A0A5N6L063_9ROSI</name>
<evidence type="ECO:0000256" key="6">
    <source>
        <dbReference type="ARBA" id="ARBA00076308"/>
    </source>
</evidence>
<dbReference type="Pfam" id="PF07571">
    <property type="entry name" value="TAF6_C"/>
    <property type="match status" value="1"/>
</dbReference>
<comment type="similarity">
    <text evidence="2">Belongs to the TAF6 family.</text>
</comment>
<protein>
    <recommendedName>
        <fullName evidence="6">TBP-associated factor 6</fullName>
    </recommendedName>
    <alternativeName>
        <fullName evidence="7">Transcription initiation factor TFIID subunit 6</fullName>
    </alternativeName>
</protein>
<dbReference type="OrthoDB" id="511252at2759"/>
<dbReference type="SMART" id="SM00803">
    <property type="entry name" value="TAF"/>
    <property type="match status" value="1"/>
</dbReference>
<dbReference type="Gene3D" id="1.25.40.770">
    <property type="entry name" value="TAF6, C-terminal HEAT repeat domain"/>
    <property type="match status" value="1"/>
</dbReference>
<dbReference type="GO" id="GO:0005669">
    <property type="term" value="C:transcription factor TFIID complex"/>
    <property type="evidence" value="ECO:0007669"/>
    <property type="project" value="InterPro"/>
</dbReference>
<dbReference type="Gene3D" id="1.10.20.10">
    <property type="entry name" value="Histone, subunit A"/>
    <property type="match status" value="1"/>
</dbReference>
<keyword evidence="10" id="KW-1185">Reference proteome</keyword>
<dbReference type="CDD" id="cd22931">
    <property type="entry name" value="HFD_TAF6"/>
    <property type="match status" value="1"/>
</dbReference>
<dbReference type="InterPro" id="IPR037796">
    <property type="entry name" value="TAF6"/>
</dbReference>
<accession>A0A5N6L063</accession>
<evidence type="ECO:0000256" key="3">
    <source>
        <dbReference type="ARBA" id="ARBA00023015"/>
    </source>
</evidence>
<proteinExistence type="inferred from homology"/>
<evidence type="ECO:0000256" key="5">
    <source>
        <dbReference type="ARBA" id="ARBA00023242"/>
    </source>
</evidence>
<evidence type="ECO:0000256" key="4">
    <source>
        <dbReference type="ARBA" id="ARBA00023163"/>
    </source>
</evidence>
<organism evidence="9 10">
    <name type="scientific">Carpinus fangiana</name>
    <dbReference type="NCBI Taxonomy" id="176857"/>
    <lineage>
        <taxon>Eukaryota</taxon>
        <taxon>Viridiplantae</taxon>
        <taxon>Streptophyta</taxon>
        <taxon>Embryophyta</taxon>
        <taxon>Tracheophyta</taxon>
        <taxon>Spermatophyta</taxon>
        <taxon>Magnoliopsida</taxon>
        <taxon>eudicotyledons</taxon>
        <taxon>Gunneridae</taxon>
        <taxon>Pentapetalae</taxon>
        <taxon>rosids</taxon>
        <taxon>fabids</taxon>
        <taxon>Fagales</taxon>
        <taxon>Betulaceae</taxon>
        <taxon>Carpinus</taxon>
    </lineage>
</organism>
<evidence type="ECO:0000256" key="2">
    <source>
        <dbReference type="ARBA" id="ARBA00007688"/>
    </source>
</evidence>
<dbReference type="GO" id="GO:0000124">
    <property type="term" value="C:SAGA complex"/>
    <property type="evidence" value="ECO:0007669"/>
    <property type="project" value="InterPro"/>
</dbReference>
<keyword evidence="3" id="KW-0805">Transcription regulation</keyword>
<dbReference type="GO" id="GO:0046695">
    <property type="term" value="C:SLIK (SAGA-like) complex"/>
    <property type="evidence" value="ECO:0007669"/>
    <property type="project" value="InterPro"/>
</dbReference>
<sequence length="470" mass="50709">MSSGSVWNPENIRDVAESVGINNLGTDVVDHLTRDVEFRIAQVLEEALKFMRHAKRTTLFTQDVSQALRSLGVEPLYGYESTRPLRFGEASIGPGQPLYYVEDEEVDFEKLINAPLPKVPRDVTFTAHWLAVEGVQPTIPQNPAPADSSRNTDLIPKGTGANPHMAATAGADNVSVKPLVKHILSKELQLYFDHVCSAVLDENNEEYRNAALGSLRSDPGLHQLVPYFIHFVAEKVTHNLKSLFTLTQMLHLVSSLLDNPNLHMAPYIASIVPPVLTCLVGKRLGPSASTSPSTSHPPHYDLRNFASSLLLVLTRKDYAEATPTLKPRLARTLLKTLLAPTAQPLGTYYGAIRGLCGVAGAEGVRALLIPNLKALDETLREGLAGAEASSDEARKAKRAEAEAVLAAVIEGLALVEKDNLGGHVAEDEMDVDDAGKAAVVDKVGEIVGEKISELGRPGLINAVLESDDAL</sequence>
<evidence type="ECO:0000256" key="7">
    <source>
        <dbReference type="ARBA" id="ARBA00093655"/>
    </source>
</evidence>
<dbReference type="GO" id="GO:0003713">
    <property type="term" value="F:transcription coactivator activity"/>
    <property type="evidence" value="ECO:0007669"/>
    <property type="project" value="TreeGrafter"/>
</dbReference>
<reference evidence="9 10" key="1">
    <citation type="submission" date="2019-06" db="EMBL/GenBank/DDBJ databases">
        <title>A chromosomal-level reference genome of Carpinus fangiana (Coryloideae, Betulaceae).</title>
        <authorList>
            <person name="Yang X."/>
            <person name="Wang Z."/>
            <person name="Zhang L."/>
            <person name="Hao G."/>
            <person name="Liu J."/>
            <person name="Yang Y."/>
        </authorList>
    </citation>
    <scope>NUCLEOTIDE SEQUENCE [LARGE SCALE GENOMIC DNA]</scope>
    <source>
        <strain evidence="9">Cfa_2016G</strain>
        <tissue evidence="9">Leaf</tissue>
    </source>
</reference>
<dbReference type="Pfam" id="PF02969">
    <property type="entry name" value="TAF"/>
    <property type="match status" value="1"/>
</dbReference>
<dbReference type="GO" id="GO:0016251">
    <property type="term" value="F:RNA polymerase II general transcription initiation factor activity"/>
    <property type="evidence" value="ECO:0007669"/>
    <property type="project" value="InterPro"/>
</dbReference>
<dbReference type="GO" id="GO:0046982">
    <property type="term" value="F:protein heterodimerization activity"/>
    <property type="evidence" value="ECO:0007669"/>
    <property type="project" value="InterPro"/>
</dbReference>
<dbReference type="AlphaFoldDB" id="A0A5N6L063"/>
<evidence type="ECO:0000256" key="1">
    <source>
        <dbReference type="ARBA" id="ARBA00004123"/>
    </source>
</evidence>
<dbReference type="PANTHER" id="PTHR10221">
    <property type="entry name" value="TRANSCRIPTION INITIATION FACTOR TFIID SUBUNIT 6"/>
    <property type="match status" value="1"/>
</dbReference>
<dbReference type="CDD" id="cd08050">
    <property type="entry name" value="TAF6C"/>
    <property type="match status" value="1"/>
</dbReference>
<dbReference type="InterPro" id="IPR009072">
    <property type="entry name" value="Histone-fold"/>
</dbReference>
<dbReference type="PANTHER" id="PTHR10221:SF9">
    <property type="entry name" value="TRANSCRIPTION INITIATION FACTOR TFIID SUBUNIT 6"/>
    <property type="match status" value="1"/>
</dbReference>
<dbReference type="InterPro" id="IPR046344">
    <property type="entry name" value="TAF6_C_sf"/>
</dbReference>
<keyword evidence="5" id="KW-0539">Nucleus</keyword>
<dbReference type="EMBL" id="VIBQ01000017">
    <property type="protein sequence ID" value="KAB8360564.1"/>
    <property type="molecule type" value="Genomic_DNA"/>
</dbReference>
<evidence type="ECO:0000313" key="10">
    <source>
        <dbReference type="Proteomes" id="UP000327013"/>
    </source>
</evidence>
<evidence type="ECO:0000313" key="9">
    <source>
        <dbReference type="EMBL" id="KAB8360564.1"/>
    </source>
</evidence>
<gene>
    <name evidence="9" type="ORF">FH972_024304</name>
</gene>
<feature type="domain" description="TATA box binding protein associated factor (TAF) histone-like fold" evidence="8">
    <location>
        <begin position="6"/>
        <end position="69"/>
    </location>
</feature>
<keyword evidence="4" id="KW-0804">Transcription</keyword>
<dbReference type="GO" id="GO:0006325">
    <property type="term" value="P:chromatin organization"/>
    <property type="evidence" value="ECO:0007669"/>
    <property type="project" value="UniProtKB-ARBA"/>
</dbReference>
<dbReference type="InterPro" id="IPR004823">
    <property type="entry name" value="TAF_TATA-bd_Histone-like_dom"/>
</dbReference>
<comment type="subcellular location">
    <subcellularLocation>
        <location evidence="1">Nucleus</location>
    </subcellularLocation>
</comment>
<dbReference type="InterPro" id="IPR011442">
    <property type="entry name" value="TAF6_C"/>
</dbReference>
<comment type="caution">
    <text evidence="9">The sequence shown here is derived from an EMBL/GenBank/DDBJ whole genome shotgun (WGS) entry which is preliminary data.</text>
</comment>
<dbReference type="GO" id="GO:0051123">
    <property type="term" value="P:RNA polymerase II preinitiation complex assembly"/>
    <property type="evidence" value="ECO:0007669"/>
    <property type="project" value="TreeGrafter"/>
</dbReference>